<name>A0A6J7WJB4_9CAUD</name>
<sequence length="78" mass="8955">MQHGPDPYPRVLADMDRMLAADKERNERKLIETIGDLARIGRTGQRLADYLAHIAANEPQRREAINELLSAWRHALTH</sequence>
<protein>
    <submittedName>
        <fullName evidence="1">Uncharacterized protein</fullName>
    </submittedName>
</protein>
<dbReference type="EMBL" id="LR798235">
    <property type="protein sequence ID" value="CAB5212747.1"/>
    <property type="molecule type" value="Genomic_DNA"/>
</dbReference>
<gene>
    <name evidence="1" type="ORF">UFOVP196_49</name>
</gene>
<proteinExistence type="predicted"/>
<organism evidence="1">
    <name type="scientific">uncultured Caudovirales phage</name>
    <dbReference type="NCBI Taxonomy" id="2100421"/>
    <lineage>
        <taxon>Viruses</taxon>
        <taxon>Duplodnaviria</taxon>
        <taxon>Heunggongvirae</taxon>
        <taxon>Uroviricota</taxon>
        <taxon>Caudoviricetes</taxon>
        <taxon>Peduoviridae</taxon>
        <taxon>Maltschvirus</taxon>
        <taxon>Maltschvirus maltsch</taxon>
    </lineage>
</organism>
<evidence type="ECO:0000313" key="1">
    <source>
        <dbReference type="EMBL" id="CAB5212747.1"/>
    </source>
</evidence>
<reference evidence="1" key="1">
    <citation type="submission" date="2020-05" db="EMBL/GenBank/DDBJ databases">
        <authorList>
            <person name="Chiriac C."/>
            <person name="Salcher M."/>
            <person name="Ghai R."/>
            <person name="Kavagutti S V."/>
        </authorList>
    </citation>
    <scope>NUCLEOTIDE SEQUENCE</scope>
</reference>
<accession>A0A6J7WJB4</accession>